<reference evidence="1 2" key="1">
    <citation type="submission" date="2023-09" db="EMBL/GenBank/DDBJ databases">
        <title>Genomes of two closely related lineages of the louse Polyplax serrata with different host specificities.</title>
        <authorList>
            <person name="Martinu J."/>
            <person name="Tarabai H."/>
            <person name="Stefka J."/>
            <person name="Hypsa V."/>
        </authorList>
    </citation>
    <scope>NUCLEOTIDE SEQUENCE [LARGE SCALE GENOMIC DNA]</scope>
    <source>
        <strain evidence="1">98ZLc_SE</strain>
    </source>
</reference>
<dbReference type="EMBL" id="JAWJWF010000047">
    <property type="protein sequence ID" value="KAK6621703.1"/>
    <property type="molecule type" value="Genomic_DNA"/>
</dbReference>
<evidence type="ECO:0000313" key="1">
    <source>
        <dbReference type="EMBL" id="KAK6621703.1"/>
    </source>
</evidence>
<dbReference type="Proteomes" id="UP001359485">
    <property type="component" value="Unassembled WGS sequence"/>
</dbReference>
<name>A0ABR1AK79_POLSC</name>
<proteinExistence type="predicted"/>
<protein>
    <submittedName>
        <fullName evidence="1">Uncharacterized protein</fullName>
    </submittedName>
</protein>
<keyword evidence="2" id="KW-1185">Reference proteome</keyword>
<comment type="caution">
    <text evidence="1">The sequence shown here is derived from an EMBL/GenBank/DDBJ whole genome shotgun (WGS) entry which is preliminary data.</text>
</comment>
<evidence type="ECO:0000313" key="2">
    <source>
        <dbReference type="Proteomes" id="UP001359485"/>
    </source>
</evidence>
<accession>A0ABR1AK79</accession>
<sequence>MSQCTTGWFRTCVEVLQGVFARVCERPRRTAELKLVTENYLNVIRVIGRTLKATERYREKEKDDLFGRREIVFSQLCKPMGSHMERAFPNGAGEKFARVVFWEFILEDVEGDKRGWKFCWEKVERESFYRSPGSFGWKTFNLE</sequence>
<organism evidence="1 2">
    <name type="scientific">Polyplax serrata</name>
    <name type="common">Common mouse louse</name>
    <dbReference type="NCBI Taxonomy" id="468196"/>
    <lineage>
        <taxon>Eukaryota</taxon>
        <taxon>Metazoa</taxon>
        <taxon>Ecdysozoa</taxon>
        <taxon>Arthropoda</taxon>
        <taxon>Hexapoda</taxon>
        <taxon>Insecta</taxon>
        <taxon>Pterygota</taxon>
        <taxon>Neoptera</taxon>
        <taxon>Paraneoptera</taxon>
        <taxon>Psocodea</taxon>
        <taxon>Troctomorpha</taxon>
        <taxon>Phthiraptera</taxon>
        <taxon>Anoplura</taxon>
        <taxon>Polyplacidae</taxon>
        <taxon>Polyplax</taxon>
    </lineage>
</organism>
<gene>
    <name evidence="1" type="ORF">RUM44_001510</name>
</gene>